<dbReference type="Pfam" id="PF13360">
    <property type="entry name" value="PQQ_2"/>
    <property type="match status" value="2"/>
</dbReference>
<evidence type="ECO:0000259" key="1">
    <source>
        <dbReference type="Pfam" id="PF13360"/>
    </source>
</evidence>
<dbReference type="PANTHER" id="PTHR34512">
    <property type="entry name" value="CELL SURFACE PROTEIN"/>
    <property type="match status" value="1"/>
</dbReference>
<accession>A0A6C0UKE5</accession>
<dbReference type="SUPFAM" id="SSF50998">
    <property type="entry name" value="Quinoprotein alcohol dehydrogenase-like"/>
    <property type="match status" value="2"/>
</dbReference>
<organism evidence="2 3">
    <name type="scientific">Halogeometricum borinquense</name>
    <dbReference type="NCBI Taxonomy" id="60847"/>
    <lineage>
        <taxon>Archaea</taxon>
        <taxon>Methanobacteriati</taxon>
        <taxon>Methanobacteriota</taxon>
        <taxon>Stenosarchaea group</taxon>
        <taxon>Halobacteria</taxon>
        <taxon>Halobacteriales</taxon>
        <taxon>Haloferacaceae</taxon>
        <taxon>Halogeometricum</taxon>
    </lineage>
</organism>
<feature type="domain" description="Pyrrolo-quinoline quinone repeat" evidence="1">
    <location>
        <begin position="9"/>
        <end position="165"/>
    </location>
</feature>
<dbReference type="AlphaFoldDB" id="A0A6C0UKE5"/>
<dbReference type="InterPro" id="IPR018391">
    <property type="entry name" value="PQQ_b-propeller_rpt"/>
</dbReference>
<dbReference type="Proteomes" id="UP000465846">
    <property type="component" value="Chromosome"/>
</dbReference>
<evidence type="ECO:0000313" key="3">
    <source>
        <dbReference type="Proteomes" id="UP000465846"/>
    </source>
</evidence>
<protein>
    <submittedName>
        <fullName evidence="2">PQQ-binding-like beta-propeller repeat protein</fullName>
    </submittedName>
</protein>
<dbReference type="EMBL" id="CP048739">
    <property type="protein sequence ID" value="QIB75982.1"/>
    <property type="molecule type" value="Genomic_DNA"/>
</dbReference>
<dbReference type="GeneID" id="44081312"/>
<dbReference type="InterPro" id="IPR002372">
    <property type="entry name" value="PQQ_rpt_dom"/>
</dbReference>
<dbReference type="Gene3D" id="2.130.10.10">
    <property type="entry name" value="YVTN repeat-like/Quinoprotein amine dehydrogenase"/>
    <property type="match status" value="2"/>
</dbReference>
<reference evidence="2 3" key="1">
    <citation type="submission" date="2020-02" db="EMBL/GenBank/DDBJ databases">
        <title>Whole genome sequence of Halogeometricum borinquense strain wsp4.</title>
        <authorList>
            <person name="Verma D.K."/>
            <person name="Gopal K."/>
            <person name="Prasad E.S."/>
        </authorList>
    </citation>
    <scope>NUCLEOTIDE SEQUENCE [LARGE SCALE GENOMIC DNA]</scope>
    <source>
        <strain evidence="3">wsp4</strain>
    </source>
</reference>
<dbReference type="RefSeq" id="WP_163487688.1">
    <property type="nucleotide sequence ID" value="NZ_CP048739.1"/>
</dbReference>
<dbReference type="PANTHER" id="PTHR34512:SF30">
    <property type="entry name" value="OUTER MEMBRANE PROTEIN ASSEMBLY FACTOR BAMB"/>
    <property type="match status" value="1"/>
</dbReference>
<evidence type="ECO:0000313" key="2">
    <source>
        <dbReference type="EMBL" id="QIB75982.1"/>
    </source>
</evidence>
<feature type="domain" description="Pyrrolo-quinoline quinone repeat" evidence="1">
    <location>
        <begin position="170"/>
        <end position="335"/>
    </location>
</feature>
<sequence length="430" mass="45073">MPNIPDADVRWQFEIEGGIESSPTVINGTLYVGTTDSNVYALDTATGEEQWTFQTGDEVTAAPAVAGETVVISSTDGNLYGVSIDDGTEQWCFEAGIEIGSSPTVVEGTAYVGSSGFTDTGVYAVDIENGTERWFFETEQRVGTSATVIDTRNDESRANRTVLVASGTHDGIVHALDGGDGTELWRFQPSAMVSAPVTVPVSEPSNQDKNDQTDAPTVQPGWAAYAGSGTLHGTVTTLGGTTGEAGWSIDTLGKLRVAPTVADGTVFFGCTRGDLYAVDALTGETRWKRDLTAGKGYAVWADPTVIGDTVVTGTSGGQIVGADISDGAIRWSFPTHGIPSTPIVVGGTAFFGTEESDDGDGGVLYAIDVPDETGESCGSRVCRGTLGHHENTVHQRTKPESSDSCLNCDKDLAHLDAPSYCPNCGWEITN</sequence>
<dbReference type="SMART" id="SM00564">
    <property type="entry name" value="PQQ"/>
    <property type="match status" value="8"/>
</dbReference>
<dbReference type="InterPro" id="IPR015943">
    <property type="entry name" value="WD40/YVTN_repeat-like_dom_sf"/>
</dbReference>
<proteinExistence type="predicted"/>
<name>A0A6C0UKE5_9EURY</name>
<dbReference type="InterPro" id="IPR011047">
    <property type="entry name" value="Quinoprotein_ADH-like_sf"/>
</dbReference>
<gene>
    <name evidence="2" type="ORF">G3I44_17885</name>
</gene>